<evidence type="ECO:0000313" key="3">
    <source>
        <dbReference type="RefSeq" id="XP_022337729.1"/>
    </source>
</evidence>
<dbReference type="KEGG" id="cvn:111133548"/>
<dbReference type="InterPro" id="IPR016187">
    <property type="entry name" value="CTDL_fold"/>
</dbReference>
<dbReference type="GeneID" id="111133548"/>
<name>A0A8B8EDJ1_CRAVI</name>
<keyword evidence="2" id="KW-1185">Reference proteome</keyword>
<feature type="signal peptide" evidence="1">
    <location>
        <begin position="1"/>
        <end position="20"/>
    </location>
</feature>
<organism evidence="2 3">
    <name type="scientific">Crassostrea virginica</name>
    <name type="common">Eastern oyster</name>
    <dbReference type="NCBI Taxonomy" id="6565"/>
    <lineage>
        <taxon>Eukaryota</taxon>
        <taxon>Metazoa</taxon>
        <taxon>Spiralia</taxon>
        <taxon>Lophotrochozoa</taxon>
        <taxon>Mollusca</taxon>
        <taxon>Bivalvia</taxon>
        <taxon>Autobranchia</taxon>
        <taxon>Pteriomorphia</taxon>
        <taxon>Ostreida</taxon>
        <taxon>Ostreoidea</taxon>
        <taxon>Ostreidae</taxon>
        <taxon>Crassostrea</taxon>
    </lineage>
</organism>
<gene>
    <name evidence="3" type="primary">LOC111133548</name>
</gene>
<dbReference type="OrthoDB" id="6141768at2759"/>
<dbReference type="SUPFAM" id="SSF56436">
    <property type="entry name" value="C-type lectin-like"/>
    <property type="match status" value="1"/>
</dbReference>
<reference evidence="3" key="1">
    <citation type="submission" date="2025-08" db="UniProtKB">
        <authorList>
            <consortium name="RefSeq"/>
        </authorList>
    </citation>
    <scope>IDENTIFICATION</scope>
    <source>
        <tissue evidence="3">Whole sample</tissue>
    </source>
</reference>
<dbReference type="RefSeq" id="XP_022337729.1">
    <property type="nucleotide sequence ID" value="XM_022482021.1"/>
</dbReference>
<proteinExistence type="predicted"/>
<dbReference type="InterPro" id="IPR016186">
    <property type="entry name" value="C-type_lectin-like/link_sf"/>
</dbReference>
<accession>A0A8B8EDJ1</accession>
<keyword evidence="1" id="KW-0732">Signal</keyword>
<protein>
    <submittedName>
        <fullName evidence="3">Uncharacterized protein LOC111133548</fullName>
    </submittedName>
</protein>
<evidence type="ECO:0000256" key="1">
    <source>
        <dbReference type="SAM" id="SignalP"/>
    </source>
</evidence>
<sequence length="180" mass="19155">MEFTLIFGLYLLNLVVTSLGCINGGTGAFIQIGSSCYQVVSESVPRQTASERCTAGGGALGTVSSEATLTALGDNVKVQSEGGVTTSTVFWLAMNRTRGRILTDNGLDVSLPDSLIQPSAELPTGECILLSLLTGDPTLTTADCTRTFWMYGYICQYASYSNRIEMSSILGLLLSLLWIS</sequence>
<dbReference type="AlphaFoldDB" id="A0A8B8EDJ1"/>
<evidence type="ECO:0000313" key="2">
    <source>
        <dbReference type="Proteomes" id="UP000694844"/>
    </source>
</evidence>
<feature type="chain" id="PRO_5034389587" evidence="1">
    <location>
        <begin position="21"/>
        <end position="180"/>
    </location>
</feature>
<dbReference type="Proteomes" id="UP000694844">
    <property type="component" value="Chromosome 5"/>
</dbReference>
<dbReference type="Gene3D" id="3.10.100.10">
    <property type="entry name" value="Mannose-Binding Protein A, subunit A"/>
    <property type="match status" value="1"/>
</dbReference>